<dbReference type="InterPro" id="IPR006426">
    <property type="entry name" value="Asn_synth_AEB"/>
</dbReference>
<dbReference type="STRING" id="1299341.SAMN05444005_10151"/>
<comment type="catalytic activity">
    <reaction evidence="7">
        <text>L-aspartate + L-glutamine + ATP + H2O = L-asparagine + L-glutamate + AMP + diphosphate + H(+)</text>
        <dbReference type="Rhea" id="RHEA:12228"/>
        <dbReference type="ChEBI" id="CHEBI:15377"/>
        <dbReference type="ChEBI" id="CHEBI:15378"/>
        <dbReference type="ChEBI" id="CHEBI:29985"/>
        <dbReference type="ChEBI" id="CHEBI:29991"/>
        <dbReference type="ChEBI" id="CHEBI:30616"/>
        <dbReference type="ChEBI" id="CHEBI:33019"/>
        <dbReference type="ChEBI" id="CHEBI:58048"/>
        <dbReference type="ChEBI" id="CHEBI:58359"/>
        <dbReference type="ChEBI" id="CHEBI:456215"/>
        <dbReference type="EC" id="6.3.5.4"/>
    </reaction>
</comment>
<dbReference type="NCBIfam" id="TIGR01536">
    <property type="entry name" value="asn_synth_AEB"/>
    <property type="match status" value="1"/>
</dbReference>
<protein>
    <recommendedName>
        <fullName evidence="3">asparagine synthase (glutamine-hydrolyzing)</fullName>
        <ecNumber evidence="3">6.3.5.4</ecNumber>
    </recommendedName>
</protein>
<organism evidence="11 12">
    <name type="scientific">Flavobacterium urocaniciphilum</name>
    <dbReference type="NCBI Taxonomy" id="1299341"/>
    <lineage>
        <taxon>Bacteria</taxon>
        <taxon>Pseudomonadati</taxon>
        <taxon>Bacteroidota</taxon>
        <taxon>Flavobacteriia</taxon>
        <taxon>Flavobacteriales</taxon>
        <taxon>Flavobacteriaceae</taxon>
        <taxon>Flavobacterium</taxon>
    </lineage>
</organism>
<dbReference type="GO" id="GO:0004066">
    <property type="term" value="F:asparagine synthase (glutamine-hydrolyzing) activity"/>
    <property type="evidence" value="ECO:0007669"/>
    <property type="project" value="UniProtKB-EC"/>
</dbReference>
<evidence type="ECO:0000256" key="5">
    <source>
        <dbReference type="ARBA" id="ARBA00022840"/>
    </source>
</evidence>
<evidence type="ECO:0000256" key="4">
    <source>
        <dbReference type="ARBA" id="ARBA00022741"/>
    </source>
</evidence>
<feature type="binding site" evidence="9">
    <location>
        <position position="293"/>
    </location>
    <ligand>
        <name>ATP</name>
        <dbReference type="ChEBI" id="CHEBI:30616"/>
    </ligand>
</feature>
<comment type="pathway">
    <text evidence="1">Amino-acid biosynthesis; L-asparagine biosynthesis; L-asparagine from L-aspartate (L-Gln route): step 1/1.</text>
</comment>
<keyword evidence="4 9" id="KW-0547">Nucleotide-binding</keyword>
<evidence type="ECO:0000259" key="10">
    <source>
        <dbReference type="PROSITE" id="PS51278"/>
    </source>
</evidence>
<keyword evidence="5 9" id="KW-0067">ATP-binding</keyword>
<feature type="binding site" evidence="9">
    <location>
        <position position="96"/>
    </location>
    <ligand>
        <name>L-glutamine</name>
        <dbReference type="ChEBI" id="CHEBI:58359"/>
    </ligand>
</feature>
<name>A0A1H8YRW1_9FLAO</name>
<reference evidence="11 12" key="1">
    <citation type="submission" date="2016-10" db="EMBL/GenBank/DDBJ databases">
        <authorList>
            <person name="de Groot N.N."/>
        </authorList>
    </citation>
    <scope>NUCLEOTIDE SEQUENCE [LARGE SCALE GENOMIC DNA]</scope>
    <source>
        <strain evidence="11 12">DSM 27078</strain>
    </source>
</reference>
<dbReference type="InterPro" id="IPR017932">
    <property type="entry name" value="GATase_2_dom"/>
</dbReference>
<dbReference type="InterPro" id="IPR029055">
    <property type="entry name" value="Ntn_hydrolases_N"/>
</dbReference>
<proteinExistence type="inferred from homology"/>
<dbReference type="CDD" id="cd00712">
    <property type="entry name" value="AsnB"/>
    <property type="match status" value="1"/>
</dbReference>
<feature type="active site" description="For GATase activity" evidence="8">
    <location>
        <position position="2"/>
    </location>
</feature>
<dbReference type="PANTHER" id="PTHR43284">
    <property type="entry name" value="ASPARAGINE SYNTHETASE (GLUTAMINE-HYDROLYZING)"/>
    <property type="match status" value="1"/>
</dbReference>
<dbReference type="GO" id="GO:0005524">
    <property type="term" value="F:ATP binding"/>
    <property type="evidence" value="ECO:0007669"/>
    <property type="project" value="UniProtKB-KW"/>
</dbReference>
<evidence type="ECO:0000256" key="2">
    <source>
        <dbReference type="ARBA" id="ARBA00005752"/>
    </source>
</evidence>
<dbReference type="OrthoDB" id="9763290at2"/>
<dbReference type="GO" id="GO:0006529">
    <property type="term" value="P:asparagine biosynthetic process"/>
    <property type="evidence" value="ECO:0007669"/>
    <property type="project" value="UniProtKB-KW"/>
</dbReference>
<dbReference type="Gene3D" id="3.60.20.10">
    <property type="entry name" value="Glutamine Phosphoribosylpyrophosphate, subunit 1, domain 1"/>
    <property type="match status" value="1"/>
</dbReference>
<dbReference type="InterPro" id="IPR033738">
    <property type="entry name" value="AsnB_N"/>
</dbReference>
<keyword evidence="8" id="KW-0028">Amino-acid biosynthesis</keyword>
<evidence type="ECO:0000256" key="3">
    <source>
        <dbReference type="ARBA" id="ARBA00012737"/>
    </source>
</evidence>
<dbReference type="Proteomes" id="UP000198648">
    <property type="component" value="Unassembled WGS sequence"/>
</dbReference>
<dbReference type="CDD" id="cd01991">
    <property type="entry name" value="Asn_synthase_B_C"/>
    <property type="match status" value="1"/>
</dbReference>
<keyword evidence="6 8" id="KW-0315">Glutamine amidotransferase</keyword>
<dbReference type="SUPFAM" id="SSF52402">
    <property type="entry name" value="Adenine nucleotide alpha hydrolases-like"/>
    <property type="match status" value="1"/>
</dbReference>
<dbReference type="SUPFAM" id="SSF56235">
    <property type="entry name" value="N-terminal nucleophile aminohydrolases (Ntn hydrolases)"/>
    <property type="match status" value="1"/>
</dbReference>
<dbReference type="Gene3D" id="3.40.50.620">
    <property type="entry name" value="HUPs"/>
    <property type="match status" value="1"/>
</dbReference>
<sequence length="627" mass="72178">MCGILGYFGSNVQNFTSKVSLDAIAHRGPDFANATQGNTYFLGQTRLSILDLSENGNQPMFSSDNKYVIIFNGEIYNHLELRSEYLPNQNFKSTSDTETLLYGLIHYGIEFISKLNGIFAFSFYNIETKDFIIARDHFGIKPLYYYIGINEICFSSELKAILPFKKELEVDNFALKNYINFLWAPGELTPEKEFKKLHQGCYIKGNSEEMGKGEIVKYYHVPFTGKYLQKTEKQWIDELENKLIESVQRQMLSDVPVGFFLSGGLDSSLLVAIAKKIHPNSTIECFTLKTEEVEKEGFASDFEYAKSIAKHLDVNLNIVEGKIDILKDFDKIVFHLDEPQADPAPIHVLNICKAAREKGIKVLIGGTAGDDVFSGYRRHVAIPIIQKMQLIPLFLRKVIKKVASLFNRKSSFGRRINKLFYNIDQPINDTMLGYFDWIDNETLENLFIDKNTKDKHLYFKEIIKSIPNEKSNLNKMLFWELNTFLVSHNLNYTDKLSMATGVEVRVPYLDVELVNFSTNIPPEFKLKGKEAKYLLKKVAERYLPHDVIYRPKTGFGGPVREWILNDMDAIINDYLSKETITKRGIFNYEKVQQLIADNKKGTKDVSYPIWSLLAIESWMRQFVDKNN</sequence>
<dbReference type="InterPro" id="IPR001962">
    <property type="entry name" value="Asn_synthase"/>
</dbReference>
<dbReference type="PROSITE" id="PS51278">
    <property type="entry name" value="GATASE_TYPE_2"/>
    <property type="match status" value="1"/>
</dbReference>
<dbReference type="GO" id="GO:0005829">
    <property type="term" value="C:cytosol"/>
    <property type="evidence" value="ECO:0007669"/>
    <property type="project" value="TreeGrafter"/>
</dbReference>
<feature type="domain" description="Glutamine amidotransferase type-2" evidence="10">
    <location>
        <begin position="2"/>
        <end position="208"/>
    </location>
</feature>
<dbReference type="EMBL" id="FOEI01000001">
    <property type="protein sequence ID" value="SEP54782.1"/>
    <property type="molecule type" value="Genomic_DNA"/>
</dbReference>
<evidence type="ECO:0000313" key="11">
    <source>
        <dbReference type="EMBL" id="SEP54782.1"/>
    </source>
</evidence>
<evidence type="ECO:0000256" key="9">
    <source>
        <dbReference type="PIRSR" id="PIRSR001589-2"/>
    </source>
</evidence>
<evidence type="ECO:0000256" key="7">
    <source>
        <dbReference type="ARBA" id="ARBA00048741"/>
    </source>
</evidence>
<evidence type="ECO:0000313" key="12">
    <source>
        <dbReference type="Proteomes" id="UP000198648"/>
    </source>
</evidence>
<evidence type="ECO:0000256" key="8">
    <source>
        <dbReference type="PIRSR" id="PIRSR001589-1"/>
    </source>
</evidence>
<keyword evidence="8" id="KW-0061">Asparagine biosynthesis</keyword>
<dbReference type="Pfam" id="PF00733">
    <property type="entry name" value="Asn_synthase"/>
    <property type="match status" value="1"/>
</dbReference>
<dbReference type="PANTHER" id="PTHR43284:SF1">
    <property type="entry name" value="ASPARAGINE SYNTHETASE"/>
    <property type="match status" value="1"/>
</dbReference>
<dbReference type="InterPro" id="IPR051786">
    <property type="entry name" value="ASN_synthetase/amidase"/>
</dbReference>
<gene>
    <name evidence="11" type="ORF">SAMN05444005_10151</name>
</gene>
<dbReference type="PIRSF" id="PIRSF001589">
    <property type="entry name" value="Asn_synthetase_glu-h"/>
    <property type="match status" value="1"/>
</dbReference>
<dbReference type="InterPro" id="IPR014729">
    <property type="entry name" value="Rossmann-like_a/b/a_fold"/>
</dbReference>
<dbReference type="AlphaFoldDB" id="A0A1H8YRW1"/>
<dbReference type="RefSeq" id="WP_091463488.1">
    <property type="nucleotide sequence ID" value="NZ_FOEI01000001.1"/>
</dbReference>
<keyword evidence="12" id="KW-1185">Reference proteome</keyword>
<evidence type="ECO:0000256" key="1">
    <source>
        <dbReference type="ARBA" id="ARBA00005187"/>
    </source>
</evidence>
<dbReference type="EC" id="6.3.5.4" evidence="3"/>
<comment type="similarity">
    <text evidence="2">Belongs to the asparagine synthetase family.</text>
</comment>
<evidence type="ECO:0000256" key="6">
    <source>
        <dbReference type="ARBA" id="ARBA00022962"/>
    </source>
</evidence>
<dbReference type="Pfam" id="PF13537">
    <property type="entry name" value="GATase_7"/>
    <property type="match status" value="1"/>
</dbReference>
<accession>A0A1H8YRW1</accession>